<name>A0ABU1JTB1_9PROT</name>
<dbReference type="EC" id="4.2.1.103" evidence="2"/>
<dbReference type="SUPFAM" id="SSF52317">
    <property type="entry name" value="Class I glutamine amidotransferase-like"/>
    <property type="match status" value="1"/>
</dbReference>
<dbReference type="Gene3D" id="3.40.50.880">
    <property type="match status" value="1"/>
</dbReference>
<gene>
    <name evidence="2" type="ORF">E9232_004392</name>
</gene>
<dbReference type="InterPro" id="IPR029062">
    <property type="entry name" value="Class_I_gatase-like"/>
</dbReference>
<sequence>MIVGIPVYQQVDLLDVTAPHEVFKWVGPDVEVRLLAGSTEEPIVTRDGFRFLATHRFADTKKLDILWVPGGDPKALAPIMSGKEPRDVLDFLRRIGPHAGWVCSVCEGALLLAAAGLLDGYHATTHWAFIPCLKEFDKVSVVKGFPRFHQDRNRLTGGGISSGLDESLHLVRLLKGDDAAREVQRTIQYYPKPPFRSDLKAPANCMFSW</sequence>
<organism evidence="2 3">
    <name type="scientific">Inquilinus ginsengisoli</name>
    <dbReference type="NCBI Taxonomy" id="363840"/>
    <lineage>
        <taxon>Bacteria</taxon>
        <taxon>Pseudomonadati</taxon>
        <taxon>Pseudomonadota</taxon>
        <taxon>Alphaproteobacteria</taxon>
        <taxon>Rhodospirillales</taxon>
        <taxon>Rhodospirillaceae</taxon>
        <taxon>Inquilinus</taxon>
    </lineage>
</organism>
<dbReference type="Proteomes" id="UP001262410">
    <property type="component" value="Unassembled WGS sequence"/>
</dbReference>
<dbReference type="InterPro" id="IPR052158">
    <property type="entry name" value="INH-QAR"/>
</dbReference>
<evidence type="ECO:0000259" key="1">
    <source>
        <dbReference type="Pfam" id="PF01965"/>
    </source>
</evidence>
<keyword evidence="2" id="KW-0456">Lyase</keyword>
<dbReference type="PANTHER" id="PTHR43130:SF2">
    <property type="entry name" value="DJ-1_PFPI DOMAIN-CONTAINING PROTEIN"/>
    <property type="match status" value="1"/>
</dbReference>
<evidence type="ECO:0000313" key="3">
    <source>
        <dbReference type="Proteomes" id="UP001262410"/>
    </source>
</evidence>
<evidence type="ECO:0000313" key="2">
    <source>
        <dbReference type="EMBL" id="MDR6291858.1"/>
    </source>
</evidence>
<dbReference type="RefSeq" id="WP_309797426.1">
    <property type="nucleotide sequence ID" value="NZ_JAVDPW010000007.1"/>
</dbReference>
<dbReference type="EMBL" id="JAVDPW010000007">
    <property type="protein sequence ID" value="MDR6291858.1"/>
    <property type="molecule type" value="Genomic_DNA"/>
</dbReference>
<dbReference type="Pfam" id="PF01965">
    <property type="entry name" value="DJ-1_PfpI"/>
    <property type="match status" value="1"/>
</dbReference>
<protein>
    <submittedName>
        <fullName evidence="2">Cyclohexyl-isocyanide hydratase</fullName>
        <ecNumber evidence="2">4.2.1.103</ecNumber>
    </submittedName>
</protein>
<accession>A0ABU1JTB1</accession>
<dbReference type="CDD" id="cd03139">
    <property type="entry name" value="GATase1_PfpI_2"/>
    <property type="match status" value="1"/>
</dbReference>
<keyword evidence="3" id="KW-1185">Reference proteome</keyword>
<comment type="caution">
    <text evidence="2">The sequence shown here is derived from an EMBL/GenBank/DDBJ whole genome shotgun (WGS) entry which is preliminary data.</text>
</comment>
<dbReference type="InterPro" id="IPR002818">
    <property type="entry name" value="DJ-1/PfpI"/>
</dbReference>
<proteinExistence type="predicted"/>
<feature type="domain" description="DJ-1/PfpI" evidence="1">
    <location>
        <begin position="5"/>
        <end position="135"/>
    </location>
</feature>
<reference evidence="2 3" key="1">
    <citation type="submission" date="2023-07" db="EMBL/GenBank/DDBJ databases">
        <title>Sorghum-associated microbial communities from plants grown in Nebraska, USA.</title>
        <authorList>
            <person name="Schachtman D."/>
        </authorList>
    </citation>
    <scope>NUCLEOTIDE SEQUENCE [LARGE SCALE GENOMIC DNA]</scope>
    <source>
        <strain evidence="2 3">584</strain>
    </source>
</reference>
<dbReference type="PANTHER" id="PTHR43130">
    <property type="entry name" value="ARAC-FAMILY TRANSCRIPTIONAL REGULATOR"/>
    <property type="match status" value="1"/>
</dbReference>
<dbReference type="GO" id="GO:0050549">
    <property type="term" value="F:cyclohexyl-isocyanide hydratase activity"/>
    <property type="evidence" value="ECO:0007669"/>
    <property type="project" value="UniProtKB-EC"/>
</dbReference>